<sequence length="246" mass="27134">MRLFLFLSLLLPWCASQAFATTLIVLRTDSQIVVAADSKVVSIQGYEAMRCKILTTPNHFFAAAGIFRQLDEFDSLQIAKRLLSTSASHTEIVTAYKDHMLRVIPAVVKRIKSRVPQYFEAKMRGQEAFQAVFGSSENGVLKVSVIGFVPGDGDSISIREEDCPGHCQAKQVWFATLGEHALIDDEIRSRHLIWKSLGIVGAINKLITLETEGLPASVGGPISIGFLRPDGQAGWYQRGNCTHDED</sequence>
<reference evidence="2 3" key="1">
    <citation type="submission" date="2019-06" db="EMBL/GenBank/DDBJ databases">
        <title>Genomic Encyclopedia of Type Strains, Phase IV (KMG-V): Genome sequencing to study the core and pangenomes of soil and plant-associated prokaryotes.</title>
        <authorList>
            <person name="Whitman W."/>
        </authorList>
    </citation>
    <scope>NUCLEOTIDE SEQUENCE [LARGE SCALE GENOMIC DNA]</scope>
    <source>
        <strain evidence="2 3">BR 10355</strain>
    </source>
</reference>
<organism evidence="2 3">
    <name type="scientific">Bradyrhizobium macuxiense</name>
    <dbReference type="NCBI Taxonomy" id="1755647"/>
    <lineage>
        <taxon>Bacteria</taxon>
        <taxon>Pseudomonadati</taxon>
        <taxon>Pseudomonadota</taxon>
        <taxon>Alphaproteobacteria</taxon>
        <taxon>Hyphomicrobiales</taxon>
        <taxon>Nitrobacteraceae</taxon>
        <taxon>Bradyrhizobium</taxon>
    </lineage>
</organism>
<dbReference type="RefSeq" id="WP_146986625.1">
    <property type="nucleotide sequence ID" value="NZ_VITY01000005.1"/>
</dbReference>
<gene>
    <name evidence="2" type="ORF">FBZ93_1056</name>
</gene>
<dbReference type="Proteomes" id="UP000321304">
    <property type="component" value="Unassembled WGS sequence"/>
</dbReference>
<evidence type="ECO:0000313" key="3">
    <source>
        <dbReference type="Proteomes" id="UP000321304"/>
    </source>
</evidence>
<accession>A0A560LXM6</accession>
<proteinExistence type="predicted"/>
<feature type="signal peptide" evidence="1">
    <location>
        <begin position="1"/>
        <end position="20"/>
    </location>
</feature>
<protein>
    <submittedName>
        <fullName evidence="2">Uncharacterized protein</fullName>
    </submittedName>
</protein>
<evidence type="ECO:0000256" key="1">
    <source>
        <dbReference type="SAM" id="SignalP"/>
    </source>
</evidence>
<dbReference type="EMBL" id="VITY01000005">
    <property type="protein sequence ID" value="TWC00214.1"/>
    <property type="molecule type" value="Genomic_DNA"/>
</dbReference>
<name>A0A560LXM6_9BRAD</name>
<dbReference type="AlphaFoldDB" id="A0A560LXM6"/>
<keyword evidence="3" id="KW-1185">Reference proteome</keyword>
<keyword evidence="1" id="KW-0732">Signal</keyword>
<evidence type="ECO:0000313" key="2">
    <source>
        <dbReference type="EMBL" id="TWC00214.1"/>
    </source>
</evidence>
<comment type="caution">
    <text evidence="2">The sequence shown here is derived from an EMBL/GenBank/DDBJ whole genome shotgun (WGS) entry which is preliminary data.</text>
</comment>
<feature type="chain" id="PRO_5022012162" evidence="1">
    <location>
        <begin position="21"/>
        <end position="246"/>
    </location>
</feature>